<accession>A0A804PA91</accession>
<organism evidence="2 3">
    <name type="scientific">Zea mays</name>
    <name type="common">Maize</name>
    <dbReference type="NCBI Taxonomy" id="4577"/>
    <lineage>
        <taxon>Eukaryota</taxon>
        <taxon>Viridiplantae</taxon>
        <taxon>Streptophyta</taxon>
        <taxon>Embryophyta</taxon>
        <taxon>Tracheophyta</taxon>
        <taxon>Spermatophyta</taxon>
        <taxon>Magnoliopsida</taxon>
        <taxon>Liliopsida</taxon>
        <taxon>Poales</taxon>
        <taxon>Poaceae</taxon>
        <taxon>PACMAD clade</taxon>
        <taxon>Panicoideae</taxon>
        <taxon>Andropogonodae</taxon>
        <taxon>Andropogoneae</taxon>
        <taxon>Tripsacinae</taxon>
        <taxon>Zea</taxon>
    </lineage>
</organism>
<evidence type="ECO:0000313" key="2">
    <source>
        <dbReference type="EnsemblPlants" id="Zm00001eb220160_P001"/>
    </source>
</evidence>
<dbReference type="Gramene" id="Zm00001eb220160_T001">
    <property type="protein sequence ID" value="Zm00001eb220160_P001"/>
    <property type="gene ID" value="Zm00001eb220160"/>
</dbReference>
<dbReference type="PANTHER" id="PTHR31373:SF25">
    <property type="entry name" value="OS02G0179600 PROTEIN"/>
    <property type="match status" value="1"/>
</dbReference>
<dbReference type="AlphaFoldDB" id="A0A804PA91"/>
<feature type="domain" description="DUF2828" evidence="1">
    <location>
        <begin position="1"/>
        <end position="46"/>
    </location>
</feature>
<dbReference type="InterPro" id="IPR011205">
    <property type="entry name" value="UCP015417_vWA"/>
</dbReference>
<reference evidence="2" key="3">
    <citation type="submission" date="2021-05" db="UniProtKB">
        <authorList>
            <consortium name="EnsemblPlants"/>
        </authorList>
    </citation>
    <scope>IDENTIFICATION</scope>
    <source>
        <strain evidence="2">cv. B73</strain>
    </source>
</reference>
<dbReference type="InParanoid" id="A0A804PA91"/>
<evidence type="ECO:0000313" key="3">
    <source>
        <dbReference type="Proteomes" id="UP000007305"/>
    </source>
</evidence>
<reference evidence="3" key="1">
    <citation type="journal article" date="2009" name="Science">
        <title>The B73 maize genome: complexity, diversity, and dynamics.</title>
        <authorList>
            <person name="Schnable P.S."/>
            <person name="Ware D."/>
            <person name="Fulton R.S."/>
            <person name="Stein J.C."/>
            <person name="Wei F."/>
            <person name="Pasternak S."/>
            <person name="Liang C."/>
            <person name="Zhang J."/>
            <person name="Fulton L."/>
            <person name="Graves T.A."/>
            <person name="Minx P."/>
            <person name="Reily A.D."/>
            <person name="Courtney L."/>
            <person name="Kruchowski S.S."/>
            <person name="Tomlinson C."/>
            <person name="Strong C."/>
            <person name="Delehaunty K."/>
            <person name="Fronick C."/>
            <person name="Courtney B."/>
            <person name="Rock S.M."/>
            <person name="Belter E."/>
            <person name="Du F."/>
            <person name="Kim K."/>
            <person name="Abbott R.M."/>
            <person name="Cotton M."/>
            <person name="Levy A."/>
            <person name="Marchetto P."/>
            <person name="Ochoa K."/>
            <person name="Jackson S.M."/>
            <person name="Gillam B."/>
            <person name="Chen W."/>
            <person name="Yan L."/>
            <person name="Higginbotham J."/>
            <person name="Cardenas M."/>
            <person name="Waligorski J."/>
            <person name="Applebaum E."/>
            <person name="Phelps L."/>
            <person name="Falcone J."/>
            <person name="Kanchi K."/>
            <person name="Thane T."/>
            <person name="Scimone A."/>
            <person name="Thane N."/>
            <person name="Henke J."/>
            <person name="Wang T."/>
            <person name="Ruppert J."/>
            <person name="Shah N."/>
            <person name="Rotter K."/>
            <person name="Hodges J."/>
            <person name="Ingenthron E."/>
            <person name="Cordes M."/>
            <person name="Kohlberg S."/>
            <person name="Sgro J."/>
            <person name="Delgado B."/>
            <person name="Mead K."/>
            <person name="Chinwalla A."/>
            <person name="Leonard S."/>
            <person name="Crouse K."/>
            <person name="Collura K."/>
            <person name="Kudrna D."/>
            <person name="Currie J."/>
            <person name="He R."/>
            <person name="Angelova A."/>
            <person name="Rajasekar S."/>
            <person name="Mueller T."/>
            <person name="Lomeli R."/>
            <person name="Scara G."/>
            <person name="Ko A."/>
            <person name="Delaney K."/>
            <person name="Wissotski M."/>
            <person name="Lopez G."/>
            <person name="Campos D."/>
            <person name="Braidotti M."/>
            <person name="Ashley E."/>
            <person name="Golser W."/>
            <person name="Kim H."/>
            <person name="Lee S."/>
            <person name="Lin J."/>
            <person name="Dujmic Z."/>
            <person name="Kim W."/>
            <person name="Talag J."/>
            <person name="Zuccolo A."/>
            <person name="Fan C."/>
            <person name="Sebastian A."/>
            <person name="Kramer M."/>
            <person name="Spiegel L."/>
            <person name="Nascimento L."/>
            <person name="Zutavern T."/>
            <person name="Miller B."/>
            <person name="Ambroise C."/>
            <person name="Muller S."/>
            <person name="Spooner W."/>
            <person name="Narechania A."/>
            <person name="Ren L."/>
            <person name="Wei S."/>
            <person name="Kumari S."/>
            <person name="Faga B."/>
            <person name="Levy M.J."/>
            <person name="McMahan L."/>
            <person name="Van Buren P."/>
            <person name="Vaughn M.W."/>
            <person name="Ying K."/>
            <person name="Yeh C.-T."/>
            <person name="Emrich S.J."/>
            <person name="Jia Y."/>
            <person name="Kalyanaraman A."/>
            <person name="Hsia A.-P."/>
            <person name="Barbazuk W.B."/>
            <person name="Baucom R.S."/>
            <person name="Brutnell T.P."/>
            <person name="Carpita N.C."/>
            <person name="Chaparro C."/>
            <person name="Chia J.-M."/>
            <person name="Deragon J.-M."/>
            <person name="Estill J.C."/>
            <person name="Fu Y."/>
            <person name="Jeddeloh J.A."/>
            <person name="Han Y."/>
            <person name="Lee H."/>
            <person name="Li P."/>
            <person name="Lisch D.R."/>
            <person name="Liu S."/>
            <person name="Liu Z."/>
            <person name="Nagel D.H."/>
            <person name="McCann M.C."/>
            <person name="SanMiguel P."/>
            <person name="Myers A.M."/>
            <person name="Nettleton D."/>
            <person name="Nguyen J."/>
            <person name="Penning B.W."/>
            <person name="Ponnala L."/>
            <person name="Schneider K.L."/>
            <person name="Schwartz D.C."/>
            <person name="Sharma A."/>
            <person name="Soderlund C."/>
            <person name="Springer N.M."/>
            <person name="Sun Q."/>
            <person name="Wang H."/>
            <person name="Waterman M."/>
            <person name="Westerman R."/>
            <person name="Wolfgruber T.K."/>
            <person name="Yang L."/>
            <person name="Yu Y."/>
            <person name="Zhang L."/>
            <person name="Zhou S."/>
            <person name="Zhu Q."/>
            <person name="Bennetzen J.L."/>
            <person name="Dawe R.K."/>
            <person name="Jiang J."/>
            <person name="Jiang N."/>
            <person name="Presting G.G."/>
            <person name="Wessler S.R."/>
            <person name="Aluru S."/>
            <person name="Martienssen R.A."/>
            <person name="Clifton S.W."/>
            <person name="McCombie W.R."/>
            <person name="Wing R.A."/>
            <person name="Wilson R.K."/>
        </authorList>
    </citation>
    <scope>NUCLEOTIDE SEQUENCE [LARGE SCALE GENOMIC DNA]</scope>
    <source>
        <strain evidence="3">cv. B73</strain>
    </source>
</reference>
<sequence>MKNYMDLFFKHDVDRFNAYLADVKSDKKRIAAGALLPHEIAWTLISSMLKVASSYYASLHGRDEGFGERSQGCCEDLIVSDHCGSGCHRLVSMVCPGLCPNVAGVDGVYAQQNWAPDDNIGLCPNVAGVDGVYAQQNWAPDDNICTGKLTWRAARWKDGGSLCYSLPEFRPNSPVADKLSFCYFVGFSVAFGAP</sequence>
<protein>
    <recommendedName>
        <fullName evidence="1">DUF2828 domain-containing protein</fullName>
    </recommendedName>
</protein>
<reference evidence="2" key="2">
    <citation type="submission" date="2019-07" db="EMBL/GenBank/DDBJ databases">
        <authorList>
            <person name="Seetharam A."/>
            <person name="Woodhouse M."/>
            <person name="Cannon E."/>
        </authorList>
    </citation>
    <scope>NUCLEOTIDE SEQUENCE [LARGE SCALE GENOMIC DNA]</scope>
    <source>
        <strain evidence="2">cv. B73</strain>
    </source>
</reference>
<evidence type="ECO:0000259" key="1">
    <source>
        <dbReference type="Pfam" id="PF11443"/>
    </source>
</evidence>
<dbReference type="Proteomes" id="UP000007305">
    <property type="component" value="Chromosome 5"/>
</dbReference>
<dbReference type="Pfam" id="PF11443">
    <property type="entry name" value="DUF2828"/>
    <property type="match status" value="1"/>
</dbReference>
<dbReference type="PANTHER" id="PTHR31373">
    <property type="entry name" value="OS06G0652100 PROTEIN"/>
    <property type="match status" value="1"/>
</dbReference>
<dbReference type="EnsemblPlants" id="Zm00001eb220160_T001">
    <property type="protein sequence ID" value="Zm00001eb220160_P001"/>
    <property type="gene ID" value="Zm00001eb220160"/>
</dbReference>
<proteinExistence type="predicted"/>
<name>A0A804PA91_MAIZE</name>
<keyword evidence="3" id="KW-1185">Reference proteome</keyword>
<dbReference type="InterPro" id="IPR058580">
    <property type="entry name" value="DUF2828"/>
</dbReference>